<feature type="region of interest" description="Disordered" evidence="1">
    <location>
        <begin position="1"/>
        <end position="20"/>
    </location>
</feature>
<dbReference type="Proteomes" id="UP000650833">
    <property type="component" value="Unassembled WGS sequence"/>
</dbReference>
<protein>
    <submittedName>
        <fullName evidence="2">Uncharacterized protein</fullName>
    </submittedName>
</protein>
<dbReference type="OrthoDB" id="1684102at2759"/>
<keyword evidence="3" id="KW-1185">Reference proteome</keyword>
<comment type="caution">
    <text evidence="2">The sequence shown here is derived from an EMBL/GenBank/DDBJ whole genome shotgun (WGS) entry which is preliminary data.</text>
</comment>
<accession>A0A8H7V096</accession>
<proteinExistence type="predicted"/>
<dbReference type="EMBL" id="JAEPRC010000177">
    <property type="protein sequence ID" value="KAG2205311.1"/>
    <property type="molecule type" value="Genomic_DNA"/>
</dbReference>
<evidence type="ECO:0000313" key="3">
    <source>
        <dbReference type="Proteomes" id="UP000650833"/>
    </source>
</evidence>
<gene>
    <name evidence="2" type="ORF">INT46_003799</name>
</gene>
<evidence type="ECO:0000313" key="2">
    <source>
        <dbReference type="EMBL" id="KAG2205311.1"/>
    </source>
</evidence>
<reference evidence="2" key="1">
    <citation type="submission" date="2020-12" db="EMBL/GenBank/DDBJ databases">
        <title>Metabolic potential, ecology and presence of endohyphal bacteria is reflected in genomic diversity of Mucoromycotina.</title>
        <authorList>
            <person name="Muszewska A."/>
            <person name="Okrasinska A."/>
            <person name="Steczkiewicz K."/>
            <person name="Drgas O."/>
            <person name="Orlowska M."/>
            <person name="Perlinska-Lenart U."/>
            <person name="Aleksandrzak-Piekarczyk T."/>
            <person name="Szatraj K."/>
            <person name="Zielenkiewicz U."/>
            <person name="Pilsyk S."/>
            <person name="Malc E."/>
            <person name="Mieczkowski P."/>
            <person name="Kruszewska J.S."/>
            <person name="Biernat P."/>
            <person name="Pawlowska J."/>
        </authorList>
    </citation>
    <scope>NUCLEOTIDE SEQUENCE</scope>
    <source>
        <strain evidence="2">CBS 226.32</strain>
    </source>
</reference>
<evidence type="ECO:0000256" key="1">
    <source>
        <dbReference type="SAM" id="MobiDB-lite"/>
    </source>
</evidence>
<sequence length="528" mass="60891">MTTNTLPLHNDKGKHLKSSGSSAFMSRSTRRFAAFCIILFIVVYSFSSSTTIRNESITSPKSMEYNINPLFWAPSLSERVGKSAYPRSFFTTKALRENEFNPVSAVILRVTDDDQSIEYAVKNLVKYPFISDIYIQNLVKSRPLTSLKLDPKLRENTNIEIVESDEDLGSMARFTTCATASRLYCYFQDDTYLNTYMDTLYTNFLRFPTLIHANSKPSHYENQMKWRFYNKDLKLHTGYADFRYGAFVPRWKVQSFLTQLGKSGLMKDSIRQAEHYFAIWMNQYPWLLSNPPHTAKGDKATDKDLAYPETLDRYTYDAVRHLQRSLTLDQSEAPQDYFERQEEEPPLEYRDVRSSCANDRCLFMTNMDPFVQPSQVVFDYQNITSIPKLENVYESLSIVPPSIEWDEHSYQKVVDNDPNTCWNTIKKPKKDDYFGLILVGTSKTSNLVIHTPQTLEHLENQLSVSVLQSGDTWINCKATDKTVPESNRITLGLNCPNIKLFRAIKVTFKKEQSEPLDICGVSIDNLSV</sequence>
<organism evidence="2 3">
    <name type="scientific">Mucor plumbeus</name>
    <dbReference type="NCBI Taxonomy" id="97098"/>
    <lineage>
        <taxon>Eukaryota</taxon>
        <taxon>Fungi</taxon>
        <taxon>Fungi incertae sedis</taxon>
        <taxon>Mucoromycota</taxon>
        <taxon>Mucoromycotina</taxon>
        <taxon>Mucoromycetes</taxon>
        <taxon>Mucorales</taxon>
        <taxon>Mucorineae</taxon>
        <taxon>Mucoraceae</taxon>
        <taxon>Mucor</taxon>
    </lineage>
</organism>
<name>A0A8H7V096_9FUNG</name>
<dbReference type="AlphaFoldDB" id="A0A8H7V096"/>